<organism evidence="2 3">
    <name type="scientific">Bacillus infantis</name>
    <dbReference type="NCBI Taxonomy" id="324767"/>
    <lineage>
        <taxon>Bacteria</taxon>
        <taxon>Bacillati</taxon>
        <taxon>Bacillota</taxon>
        <taxon>Bacilli</taxon>
        <taxon>Bacillales</taxon>
        <taxon>Bacillaceae</taxon>
        <taxon>Bacillus</taxon>
    </lineage>
</organism>
<name>A0A5D4R5Q7_9BACI</name>
<dbReference type="AlphaFoldDB" id="A0A5D4R5Q7"/>
<keyword evidence="1" id="KW-1133">Transmembrane helix</keyword>
<protein>
    <submittedName>
        <fullName evidence="2">Uncharacterized protein</fullName>
    </submittedName>
</protein>
<gene>
    <name evidence="2" type="ORF">FZD51_18175</name>
</gene>
<evidence type="ECO:0000313" key="3">
    <source>
        <dbReference type="Proteomes" id="UP000322139"/>
    </source>
</evidence>
<evidence type="ECO:0000313" key="2">
    <source>
        <dbReference type="EMBL" id="TYS45969.1"/>
    </source>
</evidence>
<dbReference type="RefSeq" id="WP_148976061.1">
    <property type="nucleotide sequence ID" value="NZ_JBNIKU010000003.1"/>
</dbReference>
<evidence type="ECO:0000256" key="1">
    <source>
        <dbReference type="SAM" id="Phobius"/>
    </source>
</evidence>
<comment type="caution">
    <text evidence="2">The sequence shown here is derived from an EMBL/GenBank/DDBJ whole genome shotgun (WGS) entry which is preliminary data.</text>
</comment>
<dbReference type="EMBL" id="VTER01000009">
    <property type="protein sequence ID" value="TYS45969.1"/>
    <property type="molecule type" value="Genomic_DNA"/>
</dbReference>
<sequence length="109" mass="12193">MRKARAVSALLLMTIMSFLFVHYQPIHQDHQPVHESKAALLGETGESFQLTADEKHEPSALPGSSAVILLAAIMVFLAVRHLAFALHHFFLKSVFYQSNYVDRSPALFS</sequence>
<proteinExistence type="predicted"/>
<dbReference type="Proteomes" id="UP000322139">
    <property type="component" value="Unassembled WGS sequence"/>
</dbReference>
<feature type="transmembrane region" description="Helical" evidence="1">
    <location>
        <begin position="7"/>
        <end position="26"/>
    </location>
</feature>
<keyword evidence="1" id="KW-0812">Transmembrane</keyword>
<keyword evidence="1" id="KW-0472">Membrane</keyword>
<feature type="transmembrane region" description="Helical" evidence="1">
    <location>
        <begin position="66"/>
        <end position="86"/>
    </location>
</feature>
<accession>A0A5D4R5Q7</accession>
<reference evidence="2 3" key="1">
    <citation type="submission" date="2019-08" db="EMBL/GenBank/DDBJ databases">
        <title>Bacillus genomes from the desert of Cuatro Cienegas, Coahuila.</title>
        <authorList>
            <person name="Olmedo-Alvarez G."/>
        </authorList>
    </citation>
    <scope>NUCLEOTIDE SEQUENCE [LARGE SCALE GENOMIC DNA]</scope>
    <source>
        <strain evidence="2 3">CH446_14T</strain>
    </source>
</reference>